<dbReference type="Proteomes" id="UP001378188">
    <property type="component" value="Unassembled WGS sequence"/>
</dbReference>
<evidence type="ECO:0000313" key="2">
    <source>
        <dbReference type="Proteomes" id="UP001378188"/>
    </source>
</evidence>
<keyword evidence="2" id="KW-1185">Reference proteome</keyword>
<dbReference type="EMBL" id="JAZHOF010000010">
    <property type="protein sequence ID" value="MEJ8574161.1"/>
    <property type="molecule type" value="Genomic_DNA"/>
</dbReference>
<gene>
    <name evidence="1" type="ORF">V3328_21945</name>
</gene>
<comment type="caution">
    <text evidence="1">The sequence shown here is derived from an EMBL/GenBank/DDBJ whole genome shotgun (WGS) entry which is preliminary data.</text>
</comment>
<evidence type="ECO:0000313" key="1">
    <source>
        <dbReference type="EMBL" id="MEJ8574161.1"/>
    </source>
</evidence>
<reference evidence="1 2" key="1">
    <citation type="submission" date="2024-02" db="EMBL/GenBank/DDBJ databases">
        <title>Genome analysis and characterization of Microbaculum marinisediminis sp. nov., isolated from marine sediment.</title>
        <authorList>
            <person name="Du Z.-J."/>
            <person name="Ye Y.-Q."/>
            <person name="Zhang Z.-R."/>
            <person name="Yuan S.-M."/>
            <person name="Zhang X.-Y."/>
        </authorList>
    </citation>
    <scope>NUCLEOTIDE SEQUENCE [LARGE SCALE GENOMIC DNA]</scope>
    <source>
        <strain evidence="1 2">SDUM1044001</strain>
    </source>
</reference>
<organism evidence="1 2">
    <name type="scientific">Microbaculum marinum</name>
    <dbReference type="NCBI Taxonomy" id="1764581"/>
    <lineage>
        <taxon>Bacteria</taxon>
        <taxon>Pseudomonadati</taxon>
        <taxon>Pseudomonadota</taxon>
        <taxon>Alphaproteobacteria</taxon>
        <taxon>Hyphomicrobiales</taxon>
        <taxon>Tepidamorphaceae</taxon>
        <taxon>Microbaculum</taxon>
    </lineage>
</organism>
<dbReference type="RefSeq" id="WP_340331862.1">
    <property type="nucleotide sequence ID" value="NZ_JAZHOF010000010.1"/>
</dbReference>
<proteinExistence type="predicted"/>
<dbReference type="Gene3D" id="1.10.3230.30">
    <property type="entry name" value="Phage gp6-like head-tail connector protein"/>
    <property type="match status" value="1"/>
</dbReference>
<name>A0AAW9S3I1_9HYPH</name>
<protein>
    <submittedName>
        <fullName evidence="1">Uncharacterized protein</fullName>
    </submittedName>
</protein>
<accession>A0AAW9S3I1</accession>
<dbReference type="AlphaFoldDB" id="A0AAW9S3I1"/>
<sequence>MTFTAGYGDPTDVPEPLRQAIQLLVQHLFDGADASIDAAHDRVIHAPIAPYRRWAV</sequence>